<evidence type="ECO:0000313" key="2">
    <source>
        <dbReference type="Proteomes" id="UP001050691"/>
    </source>
</evidence>
<sequence>MKTITTQILGNFLIEFGEAVRVIKTKGETALKVACARPTELGVVSTEERVLFQRMTSDFCEIATNPNFAIRLKRASNILVTINRLPIEIFTHIIQLTNPSIKHSRLYLPYTRRLKPLPFDYELLQRSESAPLDIILTKKSVQHISTLKREIFTENSDRIRNLQLWDNNKLIQLFLSGERYPSLRGFVFIDDLRNHTLPRLLPLLVTLDSLDTLRITLWEDTPLNELTVIFGRLRNLHITTLISADTNRMLKLLHNGVKLQRLWLEQTYGIYIPAADSSTILPELRLLSASGIPIIQYLGAPKLSSIGTEWDPDEGAATEEYLASDRFDFSSIGYLYIQSCRGPSTNTRGNRSNYILASKEQGKHCESLFATDTENLFKDASSHTNQNDCLYLKFASQYTFTRGLRKATSLIFPRLKNLIELHLLFSHNILDLSEIIEGLPSVEKLNIQHGGKLIEFIQFLGDTSVCPRLKHLSFTTSILPPTLKKYAKEVGETLANCLQLRLNAGRNELKYIALKNCPPLPKTCVAELQKLRVSVVTEAEVEDEDDLAPFLEFRNRE</sequence>
<protein>
    <submittedName>
        <fullName evidence="1">Uncharacterized protein</fullName>
    </submittedName>
</protein>
<evidence type="ECO:0000313" key="1">
    <source>
        <dbReference type="EMBL" id="GJJ12639.1"/>
    </source>
</evidence>
<reference evidence="1" key="1">
    <citation type="submission" date="2021-10" db="EMBL/GenBank/DDBJ databases">
        <title>De novo Genome Assembly of Clathrus columnatus (Basidiomycota, Fungi) Using Illumina and Nanopore Sequence Data.</title>
        <authorList>
            <person name="Ogiso-Tanaka E."/>
            <person name="Itagaki H."/>
            <person name="Hosoya T."/>
            <person name="Hosaka K."/>
        </authorList>
    </citation>
    <scope>NUCLEOTIDE SEQUENCE</scope>
    <source>
        <strain evidence="1">MO-923</strain>
    </source>
</reference>
<keyword evidence="2" id="KW-1185">Reference proteome</keyword>
<gene>
    <name evidence="1" type="ORF">Clacol_006882</name>
</gene>
<name>A0AAV5AIX9_9AGAM</name>
<dbReference type="AlphaFoldDB" id="A0AAV5AIX9"/>
<dbReference type="EMBL" id="BPWL01000007">
    <property type="protein sequence ID" value="GJJ12639.1"/>
    <property type="molecule type" value="Genomic_DNA"/>
</dbReference>
<organism evidence="1 2">
    <name type="scientific">Clathrus columnatus</name>
    <dbReference type="NCBI Taxonomy" id="1419009"/>
    <lineage>
        <taxon>Eukaryota</taxon>
        <taxon>Fungi</taxon>
        <taxon>Dikarya</taxon>
        <taxon>Basidiomycota</taxon>
        <taxon>Agaricomycotina</taxon>
        <taxon>Agaricomycetes</taxon>
        <taxon>Phallomycetidae</taxon>
        <taxon>Phallales</taxon>
        <taxon>Clathraceae</taxon>
        <taxon>Clathrus</taxon>
    </lineage>
</organism>
<comment type="caution">
    <text evidence="1">The sequence shown here is derived from an EMBL/GenBank/DDBJ whole genome shotgun (WGS) entry which is preliminary data.</text>
</comment>
<accession>A0AAV5AIX9</accession>
<proteinExistence type="predicted"/>
<dbReference type="Proteomes" id="UP001050691">
    <property type="component" value="Unassembled WGS sequence"/>
</dbReference>